<evidence type="ECO:0000313" key="2">
    <source>
        <dbReference type="EMBL" id="MBS4215243.1"/>
    </source>
</evidence>
<comment type="caution">
    <text evidence="2">The sequence shown here is derived from an EMBL/GenBank/DDBJ whole genome shotgun (WGS) entry which is preliminary data.</text>
</comment>
<gene>
    <name evidence="2" type="ORF">KHA99_22655</name>
</gene>
<dbReference type="RefSeq" id="WP_213119720.1">
    <property type="nucleotide sequence ID" value="NZ_JAGYPF010000004.1"/>
</dbReference>
<evidence type="ECO:0000313" key="3">
    <source>
        <dbReference type="Proteomes" id="UP000679749"/>
    </source>
</evidence>
<proteinExistence type="predicted"/>
<dbReference type="InterPro" id="IPR000551">
    <property type="entry name" value="MerR-type_HTH_dom"/>
</dbReference>
<dbReference type="SUPFAM" id="SSF46955">
    <property type="entry name" value="Putative DNA-binding domain"/>
    <property type="match status" value="1"/>
</dbReference>
<reference evidence="2" key="1">
    <citation type="submission" date="2021-05" db="EMBL/GenBank/DDBJ databases">
        <title>Novel Bacillus species.</title>
        <authorList>
            <person name="Liu G."/>
        </authorList>
    </citation>
    <scope>NUCLEOTIDE SEQUENCE</scope>
    <source>
        <strain evidence="2">FJAT-49825</strain>
    </source>
</reference>
<dbReference type="Pfam" id="PF13411">
    <property type="entry name" value="MerR_1"/>
    <property type="match status" value="1"/>
</dbReference>
<name>A0A942U9W0_9BACI</name>
<dbReference type="GO" id="GO:0006355">
    <property type="term" value="P:regulation of DNA-templated transcription"/>
    <property type="evidence" value="ECO:0007669"/>
    <property type="project" value="InterPro"/>
</dbReference>
<organism evidence="2 3">
    <name type="scientific">Neobacillus rhizophilus</name>
    <dbReference type="NCBI Taxonomy" id="2833579"/>
    <lineage>
        <taxon>Bacteria</taxon>
        <taxon>Bacillati</taxon>
        <taxon>Bacillota</taxon>
        <taxon>Bacilli</taxon>
        <taxon>Bacillales</taxon>
        <taxon>Bacillaceae</taxon>
        <taxon>Neobacillus</taxon>
    </lineage>
</organism>
<evidence type="ECO:0000259" key="1">
    <source>
        <dbReference type="Pfam" id="PF13411"/>
    </source>
</evidence>
<sequence length="191" mass="22656">MTEMYSPSDVQKMLGIDGSTLRKYATLLEDHGYHVQRNNRGHRVYFDKDVHTFRKLMEFSKHEGMTIERSAEAVLKEISEENNTDTVTEIESLQNTSDQVVEHNCNHGELLERIEHLEQINLDLIKLLKEKAVREAYQEEKINKILKHVERIDQLEAERIRGIEEETRMQIAAANHKKWWNWFTWKKAKPN</sequence>
<dbReference type="Proteomes" id="UP000679749">
    <property type="component" value="Unassembled WGS sequence"/>
</dbReference>
<dbReference type="GO" id="GO:0003677">
    <property type="term" value="F:DNA binding"/>
    <property type="evidence" value="ECO:0007669"/>
    <property type="project" value="InterPro"/>
</dbReference>
<feature type="domain" description="HTH merR-type" evidence="1">
    <location>
        <begin position="5"/>
        <end position="72"/>
    </location>
</feature>
<dbReference type="EMBL" id="JAGYPF010000004">
    <property type="protein sequence ID" value="MBS4215243.1"/>
    <property type="molecule type" value="Genomic_DNA"/>
</dbReference>
<dbReference type="InterPro" id="IPR009061">
    <property type="entry name" value="DNA-bd_dom_put_sf"/>
</dbReference>
<dbReference type="Gene3D" id="1.10.1660.10">
    <property type="match status" value="1"/>
</dbReference>
<dbReference type="AlphaFoldDB" id="A0A942U9W0"/>
<accession>A0A942U9W0</accession>
<keyword evidence="3" id="KW-1185">Reference proteome</keyword>
<protein>
    <submittedName>
        <fullName evidence="2">MerR family transcriptional regulator</fullName>
    </submittedName>
</protein>